<dbReference type="InterPro" id="IPR025469">
    <property type="entry name" value="DUF4320"/>
</dbReference>
<protein>
    <submittedName>
        <fullName evidence="2">DUF4320 family protein</fullName>
    </submittedName>
</protein>
<name>A0A928KTZ1_9FIRM</name>
<proteinExistence type="predicted"/>
<reference evidence="2" key="1">
    <citation type="submission" date="2019-04" db="EMBL/GenBank/DDBJ databases">
        <title>Evolution of Biomass-Degrading Anaerobic Consortia Revealed by Metagenomics.</title>
        <authorList>
            <person name="Peng X."/>
        </authorList>
    </citation>
    <scope>NUCLEOTIDE SEQUENCE</scope>
    <source>
        <strain evidence="2">SIG551</strain>
    </source>
</reference>
<evidence type="ECO:0000313" key="2">
    <source>
        <dbReference type="EMBL" id="MBE6834274.1"/>
    </source>
</evidence>
<gene>
    <name evidence="2" type="ORF">E7512_11980</name>
</gene>
<dbReference type="EMBL" id="SVNY01000006">
    <property type="protein sequence ID" value="MBE6834274.1"/>
    <property type="molecule type" value="Genomic_DNA"/>
</dbReference>
<comment type="caution">
    <text evidence="2">The sequence shown here is derived from an EMBL/GenBank/DDBJ whole genome shotgun (WGS) entry which is preliminary data.</text>
</comment>
<sequence>MRSLLKSQKGTGYFDISVYFIAAMLVIAFFLTVAPIYTQKQQLDTFATQLCRTAEISGRVGEETSERYDELCDQTTLSPEVSWSKTGNVQLGETIQVTLTSTAYIRIGGVANVPVPLTAKASGKSEVYFK</sequence>
<organism evidence="2 3">
    <name type="scientific">Faecalispora sporosphaeroides</name>
    <dbReference type="NCBI Taxonomy" id="1549"/>
    <lineage>
        <taxon>Bacteria</taxon>
        <taxon>Bacillati</taxon>
        <taxon>Bacillota</taxon>
        <taxon>Clostridia</taxon>
        <taxon>Eubacteriales</taxon>
        <taxon>Oscillospiraceae</taxon>
        <taxon>Faecalispora</taxon>
    </lineage>
</organism>
<evidence type="ECO:0000313" key="3">
    <source>
        <dbReference type="Proteomes" id="UP000754750"/>
    </source>
</evidence>
<feature type="transmembrane region" description="Helical" evidence="1">
    <location>
        <begin position="12"/>
        <end position="37"/>
    </location>
</feature>
<evidence type="ECO:0000256" key="1">
    <source>
        <dbReference type="SAM" id="Phobius"/>
    </source>
</evidence>
<dbReference type="Proteomes" id="UP000754750">
    <property type="component" value="Unassembled WGS sequence"/>
</dbReference>
<keyword evidence="1" id="KW-0812">Transmembrane</keyword>
<keyword evidence="1" id="KW-1133">Transmembrane helix</keyword>
<dbReference type="AlphaFoldDB" id="A0A928KTZ1"/>
<accession>A0A928KTZ1</accession>
<keyword evidence="1" id="KW-0472">Membrane</keyword>
<dbReference type="Pfam" id="PF14208">
    <property type="entry name" value="DUF4320"/>
    <property type="match status" value="1"/>
</dbReference>